<keyword evidence="3" id="KW-1185">Reference proteome</keyword>
<dbReference type="EMBL" id="KZ824783">
    <property type="protein sequence ID" value="RAH83360.1"/>
    <property type="molecule type" value="Genomic_DNA"/>
</dbReference>
<dbReference type="RefSeq" id="XP_025529254.1">
    <property type="nucleotide sequence ID" value="XM_025677418.1"/>
</dbReference>
<reference evidence="2 3" key="1">
    <citation type="submission" date="2018-02" db="EMBL/GenBank/DDBJ databases">
        <title>The genomes of Aspergillus section Nigri reveals drivers in fungal speciation.</title>
        <authorList>
            <consortium name="DOE Joint Genome Institute"/>
            <person name="Vesth T.C."/>
            <person name="Nybo J."/>
            <person name="Theobald S."/>
            <person name="Brandl J."/>
            <person name="Frisvad J.C."/>
            <person name="Nielsen K.F."/>
            <person name="Lyhne E.K."/>
            <person name="Kogle M.E."/>
            <person name="Kuo A."/>
            <person name="Riley R."/>
            <person name="Clum A."/>
            <person name="Nolan M."/>
            <person name="Lipzen A."/>
            <person name="Salamov A."/>
            <person name="Henrissat B."/>
            <person name="Wiebenga A."/>
            <person name="De vries R.P."/>
            <person name="Grigoriev I.V."/>
            <person name="Mortensen U.H."/>
            <person name="Andersen M.R."/>
            <person name="Baker S.E."/>
        </authorList>
    </citation>
    <scope>NUCLEOTIDE SEQUENCE [LARGE SCALE GENOMIC DNA]</scope>
    <source>
        <strain evidence="2 3">CBS 114.51</strain>
    </source>
</reference>
<accession>A0A8T8X5X7</accession>
<evidence type="ECO:0000313" key="2">
    <source>
        <dbReference type="EMBL" id="RAH83360.1"/>
    </source>
</evidence>
<gene>
    <name evidence="2" type="ORF">BO86DRAFT_47720</name>
</gene>
<feature type="transmembrane region" description="Helical" evidence="1">
    <location>
        <begin position="69"/>
        <end position="88"/>
    </location>
</feature>
<name>A0A8T8X5X7_ASPJA</name>
<dbReference type="GeneID" id="37181111"/>
<dbReference type="AlphaFoldDB" id="A0A8T8X5X7"/>
<proteinExistence type="predicted"/>
<sequence>MPVHIWFFMLPTGKAFLEEASCHLPVLLFFFMCVCVCVCVCGLLKPANDLASILIFCVNKTHIDRVQNGVAFGVFFPWRFCAVVWLLVVM</sequence>
<protein>
    <submittedName>
        <fullName evidence="2">Uncharacterized protein</fullName>
    </submittedName>
</protein>
<dbReference type="Proteomes" id="UP000249497">
    <property type="component" value="Unassembled WGS sequence"/>
</dbReference>
<evidence type="ECO:0000313" key="3">
    <source>
        <dbReference type="Proteomes" id="UP000249497"/>
    </source>
</evidence>
<keyword evidence="1" id="KW-0472">Membrane</keyword>
<organism evidence="2 3">
    <name type="scientific">Aspergillus japonicus CBS 114.51</name>
    <dbReference type="NCBI Taxonomy" id="1448312"/>
    <lineage>
        <taxon>Eukaryota</taxon>
        <taxon>Fungi</taxon>
        <taxon>Dikarya</taxon>
        <taxon>Ascomycota</taxon>
        <taxon>Pezizomycotina</taxon>
        <taxon>Eurotiomycetes</taxon>
        <taxon>Eurotiomycetidae</taxon>
        <taxon>Eurotiales</taxon>
        <taxon>Aspergillaceae</taxon>
        <taxon>Aspergillus</taxon>
        <taxon>Aspergillus subgen. Circumdati</taxon>
    </lineage>
</organism>
<keyword evidence="1" id="KW-0812">Transmembrane</keyword>
<evidence type="ECO:0000256" key="1">
    <source>
        <dbReference type="SAM" id="Phobius"/>
    </source>
</evidence>
<keyword evidence="1" id="KW-1133">Transmembrane helix</keyword>
<feature type="transmembrane region" description="Helical" evidence="1">
    <location>
        <begin position="24"/>
        <end position="44"/>
    </location>
</feature>